<protein>
    <submittedName>
        <fullName evidence="1">Uncharacterized protein</fullName>
    </submittedName>
</protein>
<accession>A0A0D2KUU5</accession>
<dbReference type="OMA" id="RYTRVEW"/>
<proteinExistence type="predicted"/>
<keyword evidence="2" id="KW-1185">Reference proteome</keyword>
<evidence type="ECO:0000313" key="2">
    <source>
        <dbReference type="Proteomes" id="UP000054270"/>
    </source>
</evidence>
<dbReference type="AlphaFoldDB" id="A0A0D2KUU5"/>
<evidence type="ECO:0000313" key="1">
    <source>
        <dbReference type="EMBL" id="KJA18472.1"/>
    </source>
</evidence>
<dbReference type="OrthoDB" id="3145912at2759"/>
<organism evidence="1 2">
    <name type="scientific">Hypholoma sublateritium (strain FD-334 SS-4)</name>
    <dbReference type="NCBI Taxonomy" id="945553"/>
    <lineage>
        <taxon>Eukaryota</taxon>
        <taxon>Fungi</taxon>
        <taxon>Dikarya</taxon>
        <taxon>Basidiomycota</taxon>
        <taxon>Agaricomycotina</taxon>
        <taxon>Agaricomycetes</taxon>
        <taxon>Agaricomycetidae</taxon>
        <taxon>Agaricales</taxon>
        <taxon>Agaricineae</taxon>
        <taxon>Strophariaceae</taxon>
        <taxon>Hypholoma</taxon>
    </lineage>
</organism>
<reference evidence="2" key="1">
    <citation type="submission" date="2014-04" db="EMBL/GenBank/DDBJ databases">
        <title>Evolutionary Origins and Diversification of the Mycorrhizal Mutualists.</title>
        <authorList>
            <consortium name="DOE Joint Genome Institute"/>
            <consortium name="Mycorrhizal Genomics Consortium"/>
            <person name="Kohler A."/>
            <person name="Kuo A."/>
            <person name="Nagy L.G."/>
            <person name="Floudas D."/>
            <person name="Copeland A."/>
            <person name="Barry K.W."/>
            <person name="Cichocki N."/>
            <person name="Veneault-Fourrey C."/>
            <person name="LaButti K."/>
            <person name="Lindquist E.A."/>
            <person name="Lipzen A."/>
            <person name="Lundell T."/>
            <person name="Morin E."/>
            <person name="Murat C."/>
            <person name="Riley R."/>
            <person name="Ohm R."/>
            <person name="Sun H."/>
            <person name="Tunlid A."/>
            <person name="Henrissat B."/>
            <person name="Grigoriev I.V."/>
            <person name="Hibbett D.S."/>
            <person name="Martin F."/>
        </authorList>
    </citation>
    <scope>NUCLEOTIDE SEQUENCE [LARGE SCALE GENOMIC DNA]</scope>
    <source>
        <strain evidence="2">FD-334 SS-4</strain>
    </source>
</reference>
<dbReference type="EMBL" id="KN817588">
    <property type="protein sequence ID" value="KJA18472.1"/>
    <property type="molecule type" value="Genomic_DNA"/>
</dbReference>
<sequence>MFYHTAEEDTRVAELSTQLWSQLPLELIREIILILAQASVEKARQLRFVSSDVNVLVLPILFRHVVMLYPEHVNRFTTTLLPKRKNFIPALKSKLHIMPRLLSSYKVDTWVLVVNDRRPSIETALASVAPVFSGLSKLAITGQNLSSNAFWLRRHPIYPKVMLLVHYGSPHLVNFYDPIFKSVTHLYTCITHGHRYSTISDLPCLTHLAVSTRPDLPGETAVNVAASLKEILKACDDLASLVFLMSVASLNDPIYLRWLSWLEGCLEDKRFILLPDYRLPRMEWSAIVNGKKTLWDRAEEWRQLDMVEEPLRASLLEDALELAHDEREAFPVLGHRREEEWEIDLVQRDNYHVQADDPDLRGQPGFISAFG</sequence>
<gene>
    <name evidence="1" type="ORF">HYPSUDRAFT_205299</name>
</gene>
<name>A0A0D2KUU5_HYPSF</name>
<dbReference type="Proteomes" id="UP000054270">
    <property type="component" value="Unassembled WGS sequence"/>
</dbReference>